<sequence>MKDILKRDLRRLPLLILITDAEHAHIAVRALPGSFVGMLVAVQSCCFVTFFTRKASLEAQNMLHNMKTMPGIGDGSKFLSLHSKIEKEEGGDRFQKCLPLPCTADMTWRSSKTRSSSCGAIWNEAMSFCTYWYIVQDGLDFCYRTVYMSFSSRMIIKDLASVTAVFDCNSESSICYTLAITSAEAPILMVE</sequence>
<organism evidence="1 2">
    <name type="scientific">Strigamia maritima</name>
    <name type="common">European centipede</name>
    <name type="synonym">Geophilus maritimus</name>
    <dbReference type="NCBI Taxonomy" id="126957"/>
    <lineage>
        <taxon>Eukaryota</taxon>
        <taxon>Metazoa</taxon>
        <taxon>Ecdysozoa</taxon>
        <taxon>Arthropoda</taxon>
        <taxon>Myriapoda</taxon>
        <taxon>Chilopoda</taxon>
        <taxon>Pleurostigmophora</taxon>
        <taxon>Geophilomorpha</taxon>
        <taxon>Linotaeniidae</taxon>
        <taxon>Strigamia</taxon>
    </lineage>
</organism>
<proteinExistence type="predicted"/>
<accession>T1J5S1</accession>
<dbReference type="EMBL" id="JH431866">
    <property type="status" value="NOT_ANNOTATED_CDS"/>
    <property type="molecule type" value="Genomic_DNA"/>
</dbReference>
<reference evidence="1" key="2">
    <citation type="submission" date="2015-02" db="UniProtKB">
        <authorList>
            <consortium name="EnsemblMetazoa"/>
        </authorList>
    </citation>
    <scope>IDENTIFICATION</scope>
</reference>
<dbReference type="Proteomes" id="UP000014500">
    <property type="component" value="Unassembled WGS sequence"/>
</dbReference>
<evidence type="ECO:0000313" key="1">
    <source>
        <dbReference type="EnsemblMetazoa" id="SMAR008977-PA"/>
    </source>
</evidence>
<dbReference type="EnsemblMetazoa" id="SMAR008977-RA">
    <property type="protein sequence ID" value="SMAR008977-PA"/>
    <property type="gene ID" value="SMAR008977"/>
</dbReference>
<keyword evidence="2" id="KW-1185">Reference proteome</keyword>
<dbReference type="HOGENOM" id="CLU_1423181_0_0_1"/>
<dbReference type="STRING" id="126957.T1J5S1"/>
<protein>
    <submittedName>
        <fullName evidence="1">Uncharacterized protein</fullName>
    </submittedName>
</protein>
<reference evidence="2" key="1">
    <citation type="submission" date="2011-05" db="EMBL/GenBank/DDBJ databases">
        <authorList>
            <person name="Richards S.R."/>
            <person name="Qu J."/>
            <person name="Jiang H."/>
            <person name="Jhangiani S.N."/>
            <person name="Agravi P."/>
            <person name="Goodspeed R."/>
            <person name="Gross S."/>
            <person name="Mandapat C."/>
            <person name="Jackson L."/>
            <person name="Mathew T."/>
            <person name="Pu L."/>
            <person name="Thornton R."/>
            <person name="Saada N."/>
            <person name="Wilczek-Boney K.B."/>
            <person name="Lee S."/>
            <person name="Kovar C."/>
            <person name="Wu Y."/>
            <person name="Scherer S.E."/>
            <person name="Worley K.C."/>
            <person name="Muzny D.M."/>
            <person name="Gibbs R."/>
        </authorList>
    </citation>
    <scope>NUCLEOTIDE SEQUENCE</scope>
    <source>
        <strain evidence="2">Brora</strain>
    </source>
</reference>
<dbReference type="AlphaFoldDB" id="T1J5S1"/>
<evidence type="ECO:0000313" key="2">
    <source>
        <dbReference type="Proteomes" id="UP000014500"/>
    </source>
</evidence>
<name>T1J5S1_STRMM</name>